<dbReference type="Proteomes" id="UP000265080">
    <property type="component" value="Chromosome 15"/>
</dbReference>
<feature type="compositionally biased region" description="Basic and acidic residues" evidence="1">
    <location>
        <begin position="273"/>
        <end position="287"/>
    </location>
</feature>
<evidence type="ECO:0000256" key="1">
    <source>
        <dbReference type="SAM" id="MobiDB-lite"/>
    </source>
</evidence>
<dbReference type="OMA" id="KEGCKLC"/>
<feature type="region of interest" description="Disordered" evidence="1">
    <location>
        <begin position="1"/>
        <end position="27"/>
    </location>
</feature>
<dbReference type="Ensembl" id="ENSAPET00000024089.1">
    <property type="protein sequence ID" value="ENSAPEP00000023462.1"/>
    <property type="gene ID" value="ENSAPEG00000016704.1"/>
</dbReference>
<sequence length="647" mass="72380">MTTTNDGPAEIKMKNGSENGERSPSLNLQPFAQEEEAHPTHSFELCFSNKSVTTITCDKAGTVEDVLKRSSQFRRDAEKHKDKELVILRDGKAISLHFPCSLIRNERLILKYVKAANKPTKGVSSRVTSRKEDPSSNLVMFHVLVKGGKNVVNILKNPALKTEIQEVTVYAYKGEKVKQALKRDAHFLNTIFKKNCALFERSTEINIEMSNPVDDLDGKTFQIILLDKSSPPDSQSSSLDDAYIAQSDSQGYDPDESQDSSQQSIPTVLENNHVPEEKPKLRHATEPENVLREIPGSKNKYSQLSSKFKDSMKGMKTQVLKLSRIQNLLRVEYGKNVETCREVKMMKKLMELSDSVCQVRINGTPEGSGFLLFGNFVLTNAHVIKDIHNDVSGQFNGRVTVHFSFDDLEQPVGGSVEVEAVVGGEFCPDVSPCDWALLKLSANENLPRPLAAHFGFLPKHDAICIIGHPGDGVKKIDPCLIVPTENRNQVVERHYVENQGNIQLITQEFFQNMAISVQQHQGLTYESCFYHGSSGSPVFDKHCNVVAVHSGGYKYNGTRGQTNVIEYGYALSDITVRMIIQMVERGRFDVLKDFLTCGFAQCGDILLNVKMLVNRKNFTTFKNVVSNSLNTTDRTLKKLFEFFSSPV</sequence>
<dbReference type="PANTHER" id="PTHR14389:SF3">
    <property type="entry name" value="PROTEIN FAM111A-LIKE"/>
    <property type="match status" value="1"/>
</dbReference>
<dbReference type="GO" id="GO:0006260">
    <property type="term" value="P:DNA replication"/>
    <property type="evidence" value="ECO:0007669"/>
    <property type="project" value="TreeGrafter"/>
</dbReference>
<dbReference type="GO" id="GO:0000785">
    <property type="term" value="C:chromatin"/>
    <property type="evidence" value="ECO:0007669"/>
    <property type="project" value="TreeGrafter"/>
</dbReference>
<accession>A0A3P8TJW0</accession>
<proteinExistence type="predicted"/>
<dbReference type="AlphaFoldDB" id="A0A3P8TJW0"/>
<reference evidence="2" key="2">
    <citation type="submission" date="2025-08" db="UniProtKB">
        <authorList>
            <consortium name="Ensembl"/>
        </authorList>
    </citation>
    <scope>IDENTIFICATION</scope>
</reference>
<feature type="compositionally biased region" description="Basic and acidic residues" evidence="1">
    <location>
        <begin position="9"/>
        <end position="21"/>
    </location>
</feature>
<reference evidence="2" key="3">
    <citation type="submission" date="2025-09" db="UniProtKB">
        <authorList>
            <consortium name="Ensembl"/>
        </authorList>
    </citation>
    <scope>IDENTIFICATION</scope>
</reference>
<organism evidence="2 3">
    <name type="scientific">Amphiprion percula</name>
    <name type="common">Orange clownfish</name>
    <name type="synonym">Lutjanus percula</name>
    <dbReference type="NCBI Taxonomy" id="161767"/>
    <lineage>
        <taxon>Eukaryota</taxon>
        <taxon>Metazoa</taxon>
        <taxon>Chordata</taxon>
        <taxon>Craniata</taxon>
        <taxon>Vertebrata</taxon>
        <taxon>Euteleostomi</taxon>
        <taxon>Actinopterygii</taxon>
        <taxon>Neopterygii</taxon>
        <taxon>Teleostei</taxon>
        <taxon>Neoteleostei</taxon>
        <taxon>Acanthomorphata</taxon>
        <taxon>Ovalentaria</taxon>
        <taxon>Pomacentridae</taxon>
        <taxon>Amphiprion</taxon>
    </lineage>
</organism>
<dbReference type="PANTHER" id="PTHR14389">
    <property type="entry name" value="SI:CH1073-475A24.1"/>
    <property type="match status" value="1"/>
</dbReference>
<dbReference type="Pfam" id="PF13365">
    <property type="entry name" value="Trypsin_2"/>
    <property type="match status" value="1"/>
</dbReference>
<keyword evidence="3" id="KW-1185">Reference proteome</keyword>
<protein>
    <submittedName>
        <fullName evidence="2">Uncharacterized protein</fullName>
    </submittedName>
</protein>
<dbReference type="SUPFAM" id="SSF50494">
    <property type="entry name" value="Trypsin-like serine proteases"/>
    <property type="match status" value="1"/>
</dbReference>
<dbReference type="GeneTree" id="ENSGT00390000005182"/>
<dbReference type="InterPro" id="IPR009003">
    <property type="entry name" value="Peptidase_S1_PA"/>
</dbReference>
<dbReference type="STRING" id="161767.ENSAPEP00000023462"/>
<dbReference type="InterPro" id="IPR043504">
    <property type="entry name" value="Peptidase_S1_PA_chymotrypsin"/>
</dbReference>
<evidence type="ECO:0000313" key="2">
    <source>
        <dbReference type="Ensembl" id="ENSAPEP00000023462.1"/>
    </source>
</evidence>
<dbReference type="GO" id="GO:0005634">
    <property type="term" value="C:nucleus"/>
    <property type="evidence" value="ECO:0007669"/>
    <property type="project" value="TreeGrafter"/>
</dbReference>
<reference evidence="2 3" key="1">
    <citation type="submission" date="2018-03" db="EMBL/GenBank/DDBJ databases">
        <title>Finding Nemo's genes: A chromosome-scale reference assembly of the genome of the orange clownfish Amphiprion percula.</title>
        <authorList>
            <person name="Lehmann R."/>
        </authorList>
    </citation>
    <scope>NUCLEOTIDE SEQUENCE</scope>
</reference>
<evidence type="ECO:0000313" key="3">
    <source>
        <dbReference type="Proteomes" id="UP000265080"/>
    </source>
</evidence>
<name>A0A3P8TJW0_AMPPE</name>
<dbReference type="Gene3D" id="2.40.10.10">
    <property type="entry name" value="Trypsin-like serine proteases"/>
    <property type="match status" value="2"/>
</dbReference>
<feature type="region of interest" description="Disordered" evidence="1">
    <location>
        <begin position="247"/>
        <end position="287"/>
    </location>
</feature>